<keyword evidence="3" id="KW-1185">Reference proteome</keyword>
<feature type="compositionally biased region" description="Basic and acidic residues" evidence="1">
    <location>
        <begin position="33"/>
        <end position="42"/>
    </location>
</feature>
<dbReference type="InterPro" id="IPR026481">
    <property type="entry name" value="CCGSCS"/>
</dbReference>
<reference evidence="2 3" key="1">
    <citation type="journal article" date="2012" name="Science">
        <title>Ecological populations of bacteria act as socially cohesive units of antibiotic production and resistance.</title>
        <authorList>
            <person name="Cordero O.X."/>
            <person name="Wildschutte H."/>
            <person name="Kirkup B."/>
            <person name="Proehl S."/>
            <person name="Ngo L."/>
            <person name="Hussain F."/>
            <person name="Le Roux F."/>
            <person name="Mincer T."/>
            <person name="Polz M.F."/>
        </authorList>
    </citation>
    <scope>NUCLEOTIDE SEQUENCE [LARGE SCALE GENOMIC DNA]</scope>
    <source>
        <strain evidence="2 3">FF-238</strain>
    </source>
</reference>
<dbReference type="Proteomes" id="UP000094165">
    <property type="component" value="Unassembled WGS sequence"/>
</dbReference>
<dbReference type="NCBIfam" id="TIGR04101">
    <property type="entry name" value="CCGSCS"/>
    <property type="match status" value="1"/>
</dbReference>
<gene>
    <name evidence="2" type="ORF">A130_12610</name>
</gene>
<evidence type="ECO:0000313" key="3">
    <source>
        <dbReference type="Proteomes" id="UP000094165"/>
    </source>
</evidence>
<dbReference type="RefSeq" id="WP_017054390.1">
    <property type="nucleotide sequence ID" value="NZ_AJYW02000041.1"/>
</dbReference>
<protein>
    <submittedName>
        <fullName evidence="2">CCGSCS motif protein</fullName>
    </submittedName>
</protein>
<evidence type="ECO:0000313" key="2">
    <source>
        <dbReference type="EMBL" id="OEE78652.1"/>
    </source>
</evidence>
<comment type="caution">
    <text evidence="2">The sequence shown here is derived from an EMBL/GenBank/DDBJ whole genome shotgun (WGS) entry which is preliminary data.</text>
</comment>
<organism evidence="2 3">
    <name type="scientific">Vibrio genomosp. F6 str. FF-238</name>
    <dbReference type="NCBI Taxonomy" id="1191298"/>
    <lineage>
        <taxon>Bacteria</taxon>
        <taxon>Pseudomonadati</taxon>
        <taxon>Pseudomonadota</taxon>
        <taxon>Gammaproteobacteria</taxon>
        <taxon>Vibrionales</taxon>
        <taxon>Vibrionaceae</taxon>
        <taxon>Vibrio</taxon>
    </lineage>
</organism>
<dbReference type="EMBL" id="AJYW02000041">
    <property type="protein sequence ID" value="OEE78652.1"/>
    <property type="molecule type" value="Genomic_DNA"/>
</dbReference>
<dbReference type="AlphaFoldDB" id="A0A1E5D504"/>
<feature type="region of interest" description="Disordered" evidence="1">
    <location>
        <begin position="30"/>
        <end position="58"/>
    </location>
</feature>
<accession>A0A1E5D504</accession>
<name>A0A1E5D504_9VIBR</name>
<evidence type="ECO:0000256" key="1">
    <source>
        <dbReference type="SAM" id="MobiDB-lite"/>
    </source>
</evidence>
<sequence length="58" mass="6193">MALSFKKIFKGNKEETEQVKVTAEAASLENAATEDKTQETSGKKIKHNTPSGCCGSCS</sequence>
<proteinExistence type="predicted"/>